<dbReference type="Proteomes" id="UP000250043">
    <property type="component" value="Unassembled WGS sequence"/>
</dbReference>
<accession>A0A8E2ALS1</accession>
<feature type="region of interest" description="Disordered" evidence="1">
    <location>
        <begin position="1"/>
        <end position="51"/>
    </location>
</feature>
<organism evidence="2 3">
    <name type="scientific">Obba rivulosa</name>
    <dbReference type="NCBI Taxonomy" id="1052685"/>
    <lineage>
        <taxon>Eukaryota</taxon>
        <taxon>Fungi</taxon>
        <taxon>Dikarya</taxon>
        <taxon>Basidiomycota</taxon>
        <taxon>Agaricomycotina</taxon>
        <taxon>Agaricomycetes</taxon>
        <taxon>Polyporales</taxon>
        <taxon>Gelatoporiaceae</taxon>
        <taxon>Obba</taxon>
    </lineage>
</organism>
<name>A0A8E2ALS1_9APHY</name>
<feature type="compositionally biased region" description="Basic residues" evidence="1">
    <location>
        <begin position="1"/>
        <end position="11"/>
    </location>
</feature>
<sequence>MPHGWPPKRPRNISGLRNQAERASTASVQSPSLRYSNIEASADSVSSEDDLDADLSWTPGRVHDSLKVDYQLKDGDVDVEEESDWEELENEDFLEMMIEFARDAGDDPRDKDWAPETRQSASKQS</sequence>
<evidence type="ECO:0000313" key="2">
    <source>
        <dbReference type="EMBL" id="OCH84590.1"/>
    </source>
</evidence>
<proteinExistence type="predicted"/>
<protein>
    <submittedName>
        <fullName evidence="2">Uncharacterized protein</fullName>
    </submittedName>
</protein>
<gene>
    <name evidence="2" type="ORF">OBBRIDRAFT_808115</name>
</gene>
<reference evidence="2 3" key="1">
    <citation type="submission" date="2016-07" db="EMBL/GenBank/DDBJ databases">
        <title>Draft genome of the white-rot fungus Obba rivulosa 3A-2.</title>
        <authorList>
            <consortium name="DOE Joint Genome Institute"/>
            <person name="Miettinen O."/>
            <person name="Riley R."/>
            <person name="Acob R."/>
            <person name="Barry K."/>
            <person name="Cullen D."/>
            <person name="De Vries R."/>
            <person name="Hainaut M."/>
            <person name="Hatakka A."/>
            <person name="Henrissat B."/>
            <person name="Hilden K."/>
            <person name="Kuo R."/>
            <person name="Labutti K."/>
            <person name="Lipzen A."/>
            <person name="Makela M.R."/>
            <person name="Sandor L."/>
            <person name="Spatafora J.W."/>
            <person name="Grigoriev I.V."/>
            <person name="Hibbett D.S."/>
        </authorList>
    </citation>
    <scope>NUCLEOTIDE SEQUENCE [LARGE SCALE GENOMIC DNA]</scope>
    <source>
        <strain evidence="2 3">3A-2</strain>
    </source>
</reference>
<evidence type="ECO:0000313" key="3">
    <source>
        <dbReference type="Proteomes" id="UP000250043"/>
    </source>
</evidence>
<dbReference type="AlphaFoldDB" id="A0A8E2ALS1"/>
<evidence type="ECO:0000256" key="1">
    <source>
        <dbReference type="SAM" id="MobiDB-lite"/>
    </source>
</evidence>
<feature type="region of interest" description="Disordered" evidence="1">
    <location>
        <begin position="101"/>
        <end position="125"/>
    </location>
</feature>
<feature type="compositionally biased region" description="Basic and acidic residues" evidence="1">
    <location>
        <begin position="101"/>
        <end position="115"/>
    </location>
</feature>
<keyword evidence="3" id="KW-1185">Reference proteome</keyword>
<feature type="compositionally biased region" description="Polar residues" evidence="1">
    <location>
        <begin position="15"/>
        <end position="35"/>
    </location>
</feature>
<dbReference type="EMBL" id="KV722655">
    <property type="protein sequence ID" value="OCH84590.1"/>
    <property type="molecule type" value="Genomic_DNA"/>
</dbReference>